<evidence type="ECO:0000313" key="3">
    <source>
        <dbReference type="Proteomes" id="UP001285441"/>
    </source>
</evidence>
<sequence>METLLRQDIDAVLASLQQPLDSSGCLLTDVGDLLVRVTGLCAQLSDRLVTSELVKRRNAQAAIREVQAMTDCTEFEDVIDYLSKKKRVLEDINGIVKRTKRDIESMWCAAEPPLKALTDSNYADQLLAEIGASAVPSQRDNNAPPLLAALGSPARSATSPQLRGGQHSSRTPLVGATNKAAVFHPSLQARGTGTHKCPHGTSCRKGGVRPNGQVVIFSRNSAFRHHMAKHQKPYQCKLKGCPNTSGFAREDQLRRHEQTVAHK</sequence>
<dbReference type="AlphaFoldDB" id="A0AAE0NYQ1"/>
<reference evidence="2" key="2">
    <citation type="submission" date="2023-06" db="EMBL/GenBank/DDBJ databases">
        <authorList>
            <consortium name="Lawrence Berkeley National Laboratory"/>
            <person name="Haridas S."/>
            <person name="Hensen N."/>
            <person name="Bonometti L."/>
            <person name="Westerberg I."/>
            <person name="Brannstrom I.O."/>
            <person name="Guillou S."/>
            <person name="Cros-Aarteil S."/>
            <person name="Calhoun S."/>
            <person name="Kuo A."/>
            <person name="Mondo S."/>
            <person name="Pangilinan J."/>
            <person name="Riley R."/>
            <person name="LaButti K."/>
            <person name="Andreopoulos B."/>
            <person name="Lipzen A."/>
            <person name="Chen C."/>
            <person name="Yanf M."/>
            <person name="Daum C."/>
            <person name="Ng V."/>
            <person name="Clum A."/>
            <person name="Steindorff A."/>
            <person name="Ohm R."/>
            <person name="Martin F."/>
            <person name="Silar P."/>
            <person name="Natvig D."/>
            <person name="Lalanne C."/>
            <person name="Gautier V."/>
            <person name="Ament-velasquez S.L."/>
            <person name="Kruys A."/>
            <person name="Hutchinson M.I."/>
            <person name="Powell A.J."/>
            <person name="Barry K."/>
            <person name="Miller A.N."/>
            <person name="Grigoriev I.V."/>
            <person name="Debuchy R."/>
            <person name="Gladieux P."/>
            <person name="Thoren M.H."/>
            <person name="Johannesson H."/>
        </authorList>
    </citation>
    <scope>NUCLEOTIDE SEQUENCE</scope>
    <source>
        <strain evidence="2">CBS 232.78</strain>
    </source>
</reference>
<keyword evidence="3" id="KW-1185">Reference proteome</keyword>
<organism evidence="2 3">
    <name type="scientific">Podospora didyma</name>
    <dbReference type="NCBI Taxonomy" id="330526"/>
    <lineage>
        <taxon>Eukaryota</taxon>
        <taxon>Fungi</taxon>
        <taxon>Dikarya</taxon>
        <taxon>Ascomycota</taxon>
        <taxon>Pezizomycotina</taxon>
        <taxon>Sordariomycetes</taxon>
        <taxon>Sordariomycetidae</taxon>
        <taxon>Sordariales</taxon>
        <taxon>Podosporaceae</taxon>
        <taxon>Podospora</taxon>
    </lineage>
</organism>
<dbReference type="Proteomes" id="UP001285441">
    <property type="component" value="Unassembled WGS sequence"/>
</dbReference>
<feature type="compositionally biased region" description="Polar residues" evidence="1">
    <location>
        <begin position="158"/>
        <end position="171"/>
    </location>
</feature>
<feature type="compositionally biased region" description="Low complexity" evidence="1">
    <location>
        <begin position="143"/>
        <end position="157"/>
    </location>
</feature>
<dbReference type="EMBL" id="JAULSW010000002">
    <property type="protein sequence ID" value="KAK3390091.1"/>
    <property type="molecule type" value="Genomic_DNA"/>
</dbReference>
<evidence type="ECO:0000256" key="1">
    <source>
        <dbReference type="SAM" id="MobiDB-lite"/>
    </source>
</evidence>
<evidence type="ECO:0008006" key="4">
    <source>
        <dbReference type="Google" id="ProtNLM"/>
    </source>
</evidence>
<evidence type="ECO:0000313" key="2">
    <source>
        <dbReference type="EMBL" id="KAK3390091.1"/>
    </source>
</evidence>
<comment type="caution">
    <text evidence="2">The sequence shown here is derived from an EMBL/GenBank/DDBJ whole genome shotgun (WGS) entry which is preliminary data.</text>
</comment>
<name>A0AAE0NYQ1_9PEZI</name>
<gene>
    <name evidence="2" type="ORF">B0H63DRAFT_107116</name>
</gene>
<proteinExistence type="predicted"/>
<protein>
    <recommendedName>
        <fullName evidence="4">C2H2-type domain-containing protein</fullName>
    </recommendedName>
</protein>
<feature type="region of interest" description="Disordered" evidence="1">
    <location>
        <begin position="137"/>
        <end position="172"/>
    </location>
</feature>
<reference evidence="2" key="1">
    <citation type="journal article" date="2023" name="Mol. Phylogenet. Evol.">
        <title>Genome-scale phylogeny and comparative genomics of the fungal order Sordariales.</title>
        <authorList>
            <person name="Hensen N."/>
            <person name="Bonometti L."/>
            <person name="Westerberg I."/>
            <person name="Brannstrom I.O."/>
            <person name="Guillou S."/>
            <person name="Cros-Aarteil S."/>
            <person name="Calhoun S."/>
            <person name="Haridas S."/>
            <person name="Kuo A."/>
            <person name="Mondo S."/>
            <person name="Pangilinan J."/>
            <person name="Riley R."/>
            <person name="LaButti K."/>
            <person name="Andreopoulos B."/>
            <person name="Lipzen A."/>
            <person name="Chen C."/>
            <person name="Yan M."/>
            <person name="Daum C."/>
            <person name="Ng V."/>
            <person name="Clum A."/>
            <person name="Steindorff A."/>
            <person name="Ohm R.A."/>
            <person name="Martin F."/>
            <person name="Silar P."/>
            <person name="Natvig D.O."/>
            <person name="Lalanne C."/>
            <person name="Gautier V."/>
            <person name="Ament-Velasquez S.L."/>
            <person name="Kruys A."/>
            <person name="Hutchinson M.I."/>
            <person name="Powell A.J."/>
            <person name="Barry K."/>
            <person name="Miller A.N."/>
            <person name="Grigoriev I.V."/>
            <person name="Debuchy R."/>
            <person name="Gladieux P."/>
            <person name="Hiltunen Thoren M."/>
            <person name="Johannesson H."/>
        </authorList>
    </citation>
    <scope>NUCLEOTIDE SEQUENCE</scope>
    <source>
        <strain evidence="2">CBS 232.78</strain>
    </source>
</reference>
<accession>A0AAE0NYQ1</accession>